<dbReference type="EMBL" id="PFAP01000004">
    <property type="protein sequence ID" value="PIR94519.1"/>
    <property type="molecule type" value="Genomic_DNA"/>
</dbReference>
<proteinExistence type="predicted"/>
<protein>
    <submittedName>
        <fullName evidence="1">Uncharacterized protein</fullName>
    </submittedName>
</protein>
<sequence>MKDLAPLLIPSNLTQMFVDNETQIRKDYPIAWSKLKSLHALYERIRRKNFEQAKRIITNWLFLTTGEKIDSKYLYENFTQAISAAKDFKQAIIREFIPDSIRFPFTSDGLVIPAIDPVEILRIIWDPPGDKRYRLIRSFTALVHWNLGIRYLLMRTHRKDYAKQLSSLTLWLEKNMFVGDAINMPFRENVNVRFDPNNCNRFSSFGVHDDGNCLNLTLWYRFIETDDRLIKVLYDSRIKKEEDNFRKTLVKSKAEFPVNHDACAITLVFFSKEDLDKAYVKMTEPESIFGNGAVTSNTKINGKGGKRHNKHSSELSPPEMQFLVYVQGELLEVQLFTFDNYFNRKLSLGPENHCRYRLQQILPLLRILFPADLFINWDEANIYRLLEAFQLAKIRTNYLELLPNVD</sequence>
<organism evidence="1 2">
    <name type="scientific">Candidatus Falkowbacteria bacterium CG10_big_fil_rev_8_21_14_0_10_39_11</name>
    <dbReference type="NCBI Taxonomy" id="1974565"/>
    <lineage>
        <taxon>Bacteria</taxon>
        <taxon>Candidatus Falkowiibacteriota</taxon>
    </lineage>
</organism>
<evidence type="ECO:0000313" key="1">
    <source>
        <dbReference type="EMBL" id="PIR94519.1"/>
    </source>
</evidence>
<evidence type="ECO:0000313" key="2">
    <source>
        <dbReference type="Proteomes" id="UP000229901"/>
    </source>
</evidence>
<dbReference type="AlphaFoldDB" id="A0A2H0V816"/>
<comment type="caution">
    <text evidence="1">The sequence shown here is derived from an EMBL/GenBank/DDBJ whole genome shotgun (WGS) entry which is preliminary data.</text>
</comment>
<dbReference type="Proteomes" id="UP000229901">
    <property type="component" value="Unassembled WGS sequence"/>
</dbReference>
<name>A0A2H0V816_9BACT</name>
<reference evidence="2" key="1">
    <citation type="submission" date="2017-09" db="EMBL/GenBank/DDBJ databases">
        <title>Depth-based differentiation of microbial function through sediment-hosted aquifers and enrichment of novel symbionts in the deep terrestrial subsurface.</title>
        <authorList>
            <person name="Probst A.J."/>
            <person name="Ladd B."/>
            <person name="Jarett J.K."/>
            <person name="Geller-Mcgrath D.E."/>
            <person name="Sieber C.M.K."/>
            <person name="Emerson J.B."/>
            <person name="Anantharaman K."/>
            <person name="Thomas B.C."/>
            <person name="Malmstrom R."/>
            <person name="Stieglmeier M."/>
            <person name="Klingl A."/>
            <person name="Woyke T."/>
            <person name="Ryan C.M."/>
            <person name="Banfield J.F."/>
        </authorList>
    </citation>
    <scope>NUCLEOTIDE SEQUENCE [LARGE SCALE GENOMIC DNA]</scope>
</reference>
<gene>
    <name evidence="1" type="ORF">COT97_01065</name>
</gene>
<accession>A0A2H0V816</accession>